<evidence type="ECO:0000256" key="1">
    <source>
        <dbReference type="SAM" id="Phobius"/>
    </source>
</evidence>
<dbReference type="AlphaFoldDB" id="A0A8D8LZ39"/>
<accession>A0A8D8LZ39</accession>
<keyword evidence="1" id="KW-0812">Transmembrane</keyword>
<feature type="transmembrane region" description="Helical" evidence="1">
    <location>
        <begin position="30"/>
        <end position="51"/>
    </location>
</feature>
<reference evidence="2" key="1">
    <citation type="submission" date="2021-05" db="EMBL/GenBank/DDBJ databases">
        <authorList>
            <person name="Alioto T."/>
            <person name="Alioto T."/>
            <person name="Gomez Garrido J."/>
        </authorList>
    </citation>
    <scope>NUCLEOTIDE SEQUENCE</scope>
</reference>
<evidence type="ECO:0000313" key="2">
    <source>
        <dbReference type="EMBL" id="CAG6614562.1"/>
    </source>
</evidence>
<dbReference type="EMBL" id="HBUF01030612">
    <property type="protein sequence ID" value="CAG6614562.1"/>
    <property type="molecule type" value="Transcribed_RNA"/>
</dbReference>
<keyword evidence="1" id="KW-1133">Transmembrane helix</keyword>
<proteinExistence type="predicted"/>
<name>A0A8D8LZ39_9HEMI</name>
<protein>
    <submittedName>
        <fullName evidence="2">Uncharacterized protein</fullName>
    </submittedName>
</protein>
<organism evidence="2">
    <name type="scientific">Cacopsylla melanoneura</name>
    <dbReference type="NCBI Taxonomy" id="428564"/>
    <lineage>
        <taxon>Eukaryota</taxon>
        <taxon>Metazoa</taxon>
        <taxon>Ecdysozoa</taxon>
        <taxon>Arthropoda</taxon>
        <taxon>Hexapoda</taxon>
        <taxon>Insecta</taxon>
        <taxon>Pterygota</taxon>
        <taxon>Neoptera</taxon>
        <taxon>Paraneoptera</taxon>
        <taxon>Hemiptera</taxon>
        <taxon>Sternorrhyncha</taxon>
        <taxon>Psylloidea</taxon>
        <taxon>Psyllidae</taxon>
        <taxon>Psyllinae</taxon>
        <taxon>Cacopsylla</taxon>
    </lineage>
</organism>
<keyword evidence="1" id="KW-0472">Membrane</keyword>
<sequence>MFRLLNSVLQCIQQSERLVQQVPMCFGRPILLVTFRFCCVKLFIALIFGHFRRRHCIGPVQIIARTGPHHGESIILAGLGITGVQSIVRERTILGLCYILID</sequence>